<dbReference type="GO" id="GO:0005737">
    <property type="term" value="C:cytoplasm"/>
    <property type="evidence" value="ECO:0007669"/>
    <property type="project" value="UniProtKB-SubCell"/>
</dbReference>
<feature type="domain" description="CCZ1/INTU/HSP4 first Longin" evidence="5">
    <location>
        <begin position="270"/>
        <end position="366"/>
    </location>
</feature>
<feature type="compositionally biased region" description="Polar residues" evidence="4">
    <location>
        <begin position="681"/>
        <end position="696"/>
    </location>
</feature>
<proteinExistence type="predicted"/>
<gene>
    <name evidence="7" type="ORF">CINC_LOCUS3370</name>
</gene>
<dbReference type="PANTHER" id="PTHR21082:SF4">
    <property type="entry name" value="PROTEIN INTURNED"/>
    <property type="match status" value="1"/>
</dbReference>
<dbReference type="Pfam" id="PF19031">
    <property type="entry name" value="Intu_longin_1"/>
    <property type="match status" value="1"/>
</dbReference>
<evidence type="ECO:0000259" key="6">
    <source>
        <dbReference type="Pfam" id="PF19032"/>
    </source>
</evidence>
<feature type="region of interest" description="Disordered" evidence="4">
    <location>
        <begin position="1"/>
        <end position="43"/>
    </location>
</feature>
<dbReference type="AlphaFoldDB" id="A0A9N8PYR2"/>
<evidence type="ECO:0000256" key="1">
    <source>
        <dbReference type="ARBA" id="ARBA00004496"/>
    </source>
</evidence>
<dbReference type="InterPro" id="IPR043988">
    <property type="entry name" value="CCZ1/INTU_longin_2"/>
</dbReference>
<organism evidence="7 8">
    <name type="scientific">Chrysodeixis includens</name>
    <name type="common">Soybean looper</name>
    <name type="synonym">Pseudoplusia includens</name>
    <dbReference type="NCBI Taxonomy" id="689277"/>
    <lineage>
        <taxon>Eukaryota</taxon>
        <taxon>Metazoa</taxon>
        <taxon>Ecdysozoa</taxon>
        <taxon>Arthropoda</taxon>
        <taxon>Hexapoda</taxon>
        <taxon>Insecta</taxon>
        <taxon>Pterygota</taxon>
        <taxon>Neoptera</taxon>
        <taxon>Endopterygota</taxon>
        <taxon>Lepidoptera</taxon>
        <taxon>Glossata</taxon>
        <taxon>Ditrysia</taxon>
        <taxon>Noctuoidea</taxon>
        <taxon>Noctuidae</taxon>
        <taxon>Plusiinae</taxon>
        <taxon>Chrysodeixis</taxon>
    </lineage>
</organism>
<evidence type="ECO:0008006" key="9">
    <source>
        <dbReference type="Google" id="ProtNLM"/>
    </source>
</evidence>
<dbReference type="InterPro" id="IPR039151">
    <property type="entry name" value="INTU"/>
</dbReference>
<dbReference type="OrthoDB" id="10038586at2759"/>
<evidence type="ECO:0000259" key="5">
    <source>
        <dbReference type="Pfam" id="PF19031"/>
    </source>
</evidence>
<feature type="domain" description="CCZ1/INTU second Longin" evidence="6">
    <location>
        <begin position="458"/>
        <end position="576"/>
    </location>
</feature>
<reference evidence="7" key="1">
    <citation type="submission" date="2021-12" db="EMBL/GenBank/DDBJ databases">
        <authorList>
            <person name="King R."/>
        </authorList>
    </citation>
    <scope>NUCLEOTIDE SEQUENCE</scope>
</reference>
<feature type="compositionally biased region" description="Basic and acidic residues" evidence="4">
    <location>
        <begin position="698"/>
        <end position="729"/>
    </location>
</feature>
<dbReference type="GO" id="GO:0060271">
    <property type="term" value="P:cilium assembly"/>
    <property type="evidence" value="ECO:0007669"/>
    <property type="project" value="InterPro"/>
</dbReference>
<dbReference type="GO" id="GO:0005929">
    <property type="term" value="C:cilium"/>
    <property type="evidence" value="ECO:0007669"/>
    <property type="project" value="TreeGrafter"/>
</dbReference>
<feature type="region of interest" description="Disordered" evidence="4">
    <location>
        <begin position="631"/>
        <end position="655"/>
    </location>
</feature>
<dbReference type="Pfam" id="PF19032">
    <property type="entry name" value="Intu_longin_2"/>
    <property type="match status" value="1"/>
</dbReference>
<dbReference type="GO" id="GO:0001736">
    <property type="term" value="P:establishment of planar polarity"/>
    <property type="evidence" value="ECO:0007669"/>
    <property type="project" value="InterPro"/>
</dbReference>
<dbReference type="Proteomes" id="UP001154114">
    <property type="component" value="Chromosome 15"/>
</dbReference>
<dbReference type="GO" id="GO:0007399">
    <property type="term" value="P:nervous system development"/>
    <property type="evidence" value="ECO:0007669"/>
    <property type="project" value="TreeGrafter"/>
</dbReference>
<dbReference type="EMBL" id="LR824018">
    <property type="protein sequence ID" value="CAD0201699.1"/>
    <property type="molecule type" value="Genomic_DNA"/>
</dbReference>
<keyword evidence="8" id="KW-1185">Reference proteome</keyword>
<keyword evidence="2" id="KW-0217">Developmental protein</keyword>
<evidence type="ECO:0000256" key="2">
    <source>
        <dbReference type="ARBA" id="ARBA00022473"/>
    </source>
</evidence>
<feature type="region of interest" description="Disordered" evidence="4">
    <location>
        <begin position="681"/>
        <end position="736"/>
    </location>
</feature>
<accession>A0A9N8PYR2</accession>
<evidence type="ECO:0000256" key="4">
    <source>
        <dbReference type="SAM" id="MobiDB-lite"/>
    </source>
</evidence>
<dbReference type="PANTHER" id="PTHR21082">
    <property type="entry name" value="PROTEIN INTURNED"/>
    <property type="match status" value="1"/>
</dbReference>
<evidence type="ECO:0000313" key="7">
    <source>
        <dbReference type="EMBL" id="CAD0201699.1"/>
    </source>
</evidence>
<dbReference type="GO" id="GO:0016192">
    <property type="term" value="P:vesicle-mediated transport"/>
    <property type="evidence" value="ECO:0007669"/>
    <property type="project" value="InterPro"/>
</dbReference>
<feature type="compositionally biased region" description="Polar residues" evidence="4">
    <location>
        <begin position="641"/>
        <end position="655"/>
    </location>
</feature>
<dbReference type="InterPro" id="IPR043987">
    <property type="entry name" value="CCZ1/INTU/HSP4_longin_1"/>
</dbReference>
<comment type="subcellular location">
    <subcellularLocation>
        <location evidence="1">Cytoplasm</location>
    </subcellularLocation>
</comment>
<evidence type="ECO:0000313" key="8">
    <source>
        <dbReference type="Proteomes" id="UP001154114"/>
    </source>
</evidence>
<name>A0A9N8PYR2_CHRIL</name>
<keyword evidence="3" id="KW-0963">Cytoplasm</keyword>
<sequence length="868" mass="98706">MNSYKNKISYDSPCDSDNDWTNSSDDSKYSDSESSVPEWDSDVSEDGELVYIKTKINNDTIDETKAPLLESCETFKLRNNFKRSSTRRSTKGRIFKVLKAHKSKNTDTGSKRDNEGLPATSINKNMFNDDKFIIIQVSKNMIFSSEKNCQLEKLFGISLETHADGKTLVVADFLTEAKPIYTPKIKKGYYLSKINGVEVNSYNINNILQRIIEDHNSPRLTFQVPTEGSYIDLERLLKLKNAPENSLTQLLKDSLCSVLYLCCNDIEYNSNDDKGVLYCYPRPFNQNFLHNTRGAYVTLNHLAPKSLGTSEPTNSTVFHNNTLINITYTSHYNDLLLIAFPNKEVDMFAAKKVIADIVRLLEFLYGSLKACFTKPNNVDKLDSLFSRIFVTLVINNKGSKETGSKNVGLYLEDSLAAHSVTLPLEVKVQVDDAIAELEAADYREWTDDVENFQRLYTVIGACLYYSGHLLSSHLQDEDLKEINAYLRLNGVLKLSTDKELEKLVMWKEVFINEHRKQNKNEGNEYRVLDGRWFLLTVGKGHFLLSTLMEAGGCTEDAVGITPPSPFYVEECESCLELLYDVGLHKYLGTWLCSNTQPQVETSPEYLTKYGRKIRDINNSTLKTSTLKLTKSLSEKRRHNSSEQINVGSSNSDMNSLTNYGSHHSLYVHSYNTQKYRNSSLDVSYSEDSNSLKSNSEVSEERVQGRRADREQRNRRDSSGSDSDWERLDGSRASGSMDMSDIRKSLLNEMNHVTTHRITAGEENVLFHFVQLESEKGMLIAPVKNIEMQANNVLYSYILKTFRSACKQIHELLQHSIRFKKNHAPSNPLNKILVAVKEHGMLFQAPLDILSQCGVNKKNTEPYLFWVVG</sequence>
<evidence type="ECO:0000256" key="3">
    <source>
        <dbReference type="ARBA" id="ARBA00022490"/>
    </source>
</evidence>
<protein>
    <recommendedName>
        <fullName evidence="9">Protein inturned</fullName>
    </recommendedName>
</protein>